<sequence>MILPLLGRAGMQFLLGEEKIWNKCGEFFRRRRKELDEFTGYVVGALQPIVLAVYRVLCPHLFCKFSDDLKGML</sequence>
<comment type="caution">
    <text evidence="1">The sequence shown here is derived from an EMBL/GenBank/DDBJ whole genome shotgun (WGS) entry which is preliminary data.</text>
</comment>
<gene>
    <name evidence="1" type="ORF">DW016_14980</name>
</gene>
<reference evidence="1 2" key="1">
    <citation type="submission" date="2018-08" db="EMBL/GenBank/DDBJ databases">
        <title>A genome reference for cultivated species of the human gut microbiota.</title>
        <authorList>
            <person name="Zou Y."/>
            <person name="Xue W."/>
            <person name="Luo G."/>
        </authorList>
    </citation>
    <scope>NUCLEOTIDE SEQUENCE [LARGE SCALE GENOMIC DNA]</scope>
    <source>
        <strain evidence="1 2">AF37-2AT</strain>
    </source>
</reference>
<dbReference type="EMBL" id="QVLX01000013">
    <property type="protein sequence ID" value="RGE84643.1"/>
    <property type="molecule type" value="Genomic_DNA"/>
</dbReference>
<organism evidence="1 2">
    <name type="scientific">Sellimonas intestinalis</name>
    <dbReference type="NCBI Taxonomy" id="1653434"/>
    <lineage>
        <taxon>Bacteria</taxon>
        <taxon>Bacillati</taxon>
        <taxon>Bacillota</taxon>
        <taxon>Clostridia</taxon>
        <taxon>Lachnospirales</taxon>
        <taxon>Lachnospiraceae</taxon>
        <taxon>Sellimonas</taxon>
    </lineage>
</organism>
<proteinExistence type="predicted"/>
<keyword evidence="2" id="KW-1185">Reference proteome</keyword>
<evidence type="ECO:0000313" key="1">
    <source>
        <dbReference type="EMBL" id="RGE84643.1"/>
    </source>
</evidence>
<name>A0A3E3JYR3_9FIRM</name>
<evidence type="ECO:0000313" key="2">
    <source>
        <dbReference type="Proteomes" id="UP000261080"/>
    </source>
</evidence>
<dbReference type="Proteomes" id="UP000261080">
    <property type="component" value="Unassembled WGS sequence"/>
</dbReference>
<accession>A0A3E3JYR3</accession>
<protein>
    <submittedName>
        <fullName evidence="1">Uncharacterized protein</fullName>
    </submittedName>
</protein>
<dbReference type="AlphaFoldDB" id="A0A3E3JYR3"/>